<dbReference type="EMBL" id="VJMZ01000001">
    <property type="protein sequence ID" value="TRM13025.1"/>
    <property type="molecule type" value="Genomic_DNA"/>
</dbReference>
<dbReference type="InterPro" id="IPR014967">
    <property type="entry name" value="Uncharacterised_YugN-like"/>
</dbReference>
<evidence type="ECO:0000313" key="1">
    <source>
        <dbReference type="EMBL" id="TRM13025.1"/>
    </source>
</evidence>
<evidence type="ECO:0000313" key="2">
    <source>
        <dbReference type="Proteomes" id="UP000319280"/>
    </source>
</evidence>
<sequence length="131" mass="15072">MREVNMIPLHSLMENNIYPLYVLEERFKPGGSIIRTNWDYEQSIIELVINDQGIHYLMHIPFYAVQGSLDFPGVTIRLEKPYLLNFEHPESAKSDESDALDFSVANPGLNRETRKVGETVLRKVEELLLPG</sequence>
<dbReference type="InterPro" id="IPR036491">
    <property type="entry name" value="YugN-like_sf"/>
</dbReference>
<accession>A0A549YMC7</accession>
<proteinExistence type="predicted"/>
<dbReference type="SUPFAM" id="SSF160755">
    <property type="entry name" value="YugN-like"/>
    <property type="match status" value="1"/>
</dbReference>
<dbReference type="Gene3D" id="3.30.310.100">
    <property type="entry name" value="YugN-like"/>
    <property type="match status" value="1"/>
</dbReference>
<dbReference type="Proteomes" id="UP000319280">
    <property type="component" value="Unassembled WGS sequence"/>
</dbReference>
<evidence type="ECO:0008006" key="3">
    <source>
        <dbReference type="Google" id="ProtNLM"/>
    </source>
</evidence>
<dbReference type="Pfam" id="PF08868">
    <property type="entry name" value="YugN"/>
    <property type="match status" value="1"/>
</dbReference>
<name>A0A549YMC7_9BACI</name>
<reference evidence="1 2" key="1">
    <citation type="submission" date="2019-07" db="EMBL/GenBank/DDBJ databases">
        <title>Genomic analysis of Lentibacillus sp. NKC851-2.</title>
        <authorList>
            <person name="Oh Y.J."/>
        </authorList>
    </citation>
    <scope>NUCLEOTIDE SEQUENCE [LARGE SCALE GENOMIC DNA]</scope>
    <source>
        <strain evidence="1 2">NKC851-2</strain>
    </source>
</reference>
<comment type="caution">
    <text evidence="1">The sequence shown here is derived from an EMBL/GenBank/DDBJ whole genome shotgun (WGS) entry which is preliminary data.</text>
</comment>
<keyword evidence="2" id="KW-1185">Reference proteome</keyword>
<gene>
    <name evidence="1" type="ORF">FH966_15645</name>
</gene>
<organism evidence="1 2">
    <name type="scientific">Lentibacillus cibarius</name>
    <dbReference type="NCBI Taxonomy" id="2583219"/>
    <lineage>
        <taxon>Bacteria</taxon>
        <taxon>Bacillati</taxon>
        <taxon>Bacillota</taxon>
        <taxon>Bacilli</taxon>
        <taxon>Bacillales</taxon>
        <taxon>Bacillaceae</taxon>
        <taxon>Lentibacillus</taxon>
    </lineage>
</organism>
<dbReference type="AlphaFoldDB" id="A0A549YMC7"/>
<protein>
    <recommendedName>
        <fullName evidence="3">YugN-like family protein</fullName>
    </recommendedName>
</protein>